<protein>
    <submittedName>
        <fullName evidence="2">Uncharacterized protein</fullName>
    </submittedName>
</protein>
<dbReference type="VEuPathDB" id="TrichDB:TVAG_002280"/>
<dbReference type="VEuPathDB" id="TrichDB:TVAGG3_0172170"/>
<keyword evidence="3" id="KW-1185">Reference proteome</keyword>
<gene>
    <name evidence="2" type="ORF">TVAG_002280</name>
</gene>
<dbReference type="KEGG" id="tva:4748647"/>
<keyword evidence="1" id="KW-0175">Coiled coil</keyword>
<dbReference type="EMBL" id="DS114070">
    <property type="protein sequence ID" value="EAX90955.1"/>
    <property type="molecule type" value="Genomic_DNA"/>
</dbReference>
<dbReference type="RefSeq" id="XP_001303885.1">
    <property type="nucleotide sequence ID" value="XM_001303884.1"/>
</dbReference>
<dbReference type="Proteomes" id="UP000001542">
    <property type="component" value="Unassembled WGS sequence"/>
</dbReference>
<organism evidence="2 3">
    <name type="scientific">Trichomonas vaginalis (strain ATCC PRA-98 / G3)</name>
    <dbReference type="NCBI Taxonomy" id="412133"/>
    <lineage>
        <taxon>Eukaryota</taxon>
        <taxon>Metamonada</taxon>
        <taxon>Parabasalia</taxon>
        <taxon>Trichomonadida</taxon>
        <taxon>Trichomonadidae</taxon>
        <taxon>Trichomonas</taxon>
    </lineage>
</organism>
<sequence length="93" mass="10542">MSGNADEMIASLEMQLGTLKSQIDAIKKNREANDPEILQKQIDDLKKKIKDQEAHIRAIHKSREEQNCNYQDTAVTATFQFHKDADVKLGVTT</sequence>
<dbReference type="AlphaFoldDB" id="A2FVX0"/>
<accession>A2FVX0</accession>
<dbReference type="InParanoid" id="A2FVX0"/>
<feature type="coiled-coil region" evidence="1">
    <location>
        <begin position="9"/>
        <end position="62"/>
    </location>
</feature>
<dbReference type="SMR" id="A2FVX0"/>
<name>A2FVX0_TRIV3</name>
<dbReference type="Pfam" id="PF14282">
    <property type="entry name" value="FlxA"/>
    <property type="match status" value="1"/>
</dbReference>
<dbReference type="InterPro" id="IPR025577">
    <property type="entry name" value="FlxA"/>
</dbReference>
<reference evidence="2" key="2">
    <citation type="journal article" date="2007" name="Science">
        <title>Draft genome sequence of the sexually transmitted pathogen Trichomonas vaginalis.</title>
        <authorList>
            <person name="Carlton J.M."/>
            <person name="Hirt R.P."/>
            <person name="Silva J.C."/>
            <person name="Delcher A.L."/>
            <person name="Schatz M."/>
            <person name="Zhao Q."/>
            <person name="Wortman J.R."/>
            <person name="Bidwell S.L."/>
            <person name="Alsmark U.C.M."/>
            <person name="Besteiro S."/>
            <person name="Sicheritz-Ponten T."/>
            <person name="Noel C.J."/>
            <person name="Dacks J.B."/>
            <person name="Foster P.G."/>
            <person name="Simillion C."/>
            <person name="Van de Peer Y."/>
            <person name="Miranda-Saavedra D."/>
            <person name="Barton G.J."/>
            <person name="Westrop G.D."/>
            <person name="Mueller S."/>
            <person name="Dessi D."/>
            <person name="Fiori P.L."/>
            <person name="Ren Q."/>
            <person name="Paulsen I."/>
            <person name="Zhang H."/>
            <person name="Bastida-Corcuera F.D."/>
            <person name="Simoes-Barbosa A."/>
            <person name="Brown M.T."/>
            <person name="Hayes R.D."/>
            <person name="Mukherjee M."/>
            <person name="Okumura C.Y."/>
            <person name="Schneider R."/>
            <person name="Smith A.J."/>
            <person name="Vanacova S."/>
            <person name="Villalvazo M."/>
            <person name="Haas B.J."/>
            <person name="Pertea M."/>
            <person name="Feldblyum T.V."/>
            <person name="Utterback T.R."/>
            <person name="Shu C.L."/>
            <person name="Osoegawa K."/>
            <person name="de Jong P.J."/>
            <person name="Hrdy I."/>
            <person name="Horvathova L."/>
            <person name="Zubacova Z."/>
            <person name="Dolezal P."/>
            <person name="Malik S.B."/>
            <person name="Logsdon J.M. Jr."/>
            <person name="Henze K."/>
            <person name="Gupta A."/>
            <person name="Wang C.C."/>
            <person name="Dunne R.L."/>
            <person name="Upcroft J.A."/>
            <person name="Upcroft P."/>
            <person name="White O."/>
            <person name="Salzberg S.L."/>
            <person name="Tang P."/>
            <person name="Chiu C.-H."/>
            <person name="Lee Y.-S."/>
            <person name="Embley T.M."/>
            <person name="Coombs G.H."/>
            <person name="Mottram J.C."/>
            <person name="Tachezy J."/>
            <person name="Fraser-Liggett C.M."/>
            <person name="Johnson P.J."/>
        </authorList>
    </citation>
    <scope>NUCLEOTIDE SEQUENCE [LARGE SCALE GENOMIC DNA]</scope>
    <source>
        <strain evidence="2">G3</strain>
    </source>
</reference>
<evidence type="ECO:0000313" key="2">
    <source>
        <dbReference type="EMBL" id="EAX90955.1"/>
    </source>
</evidence>
<evidence type="ECO:0000313" key="3">
    <source>
        <dbReference type="Proteomes" id="UP000001542"/>
    </source>
</evidence>
<dbReference type="Gene3D" id="1.10.287.1490">
    <property type="match status" value="1"/>
</dbReference>
<reference evidence="2" key="1">
    <citation type="submission" date="2006-10" db="EMBL/GenBank/DDBJ databases">
        <authorList>
            <person name="Amadeo P."/>
            <person name="Zhao Q."/>
            <person name="Wortman J."/>
            <person name="Fraser-Liggett C."/>
            <person name="Carlton J."/>
        </authorList>
    </citation>
    <scope>NUCLEOTIDE SEQUENCE</scope>
    <source>
        <strain evidence="2">G3</strain>
    </source>
</reference>
<proteinExistence type="predicted"/>
<evidence type="ECO:0000256" key="1">
    <source>
        <dbReference type="SAM" id="Coils"/>
    </source>
</evidence>